<protein>
    <recommendedName>
        <fullName evidence="4">DUF748 domain-containing protein</fullName>
    </recommendedName>
</protein>
<dbReference type="Pfam" id="PF05359">
    <property type="entry name" value="DUF748"/>
    <property type="match status" value="2"/>
</dbReference>
<feature type="region of interest" description="Disordered" evidence="1">
    <location>
        <begin position="825"/>
        <end position="874"/>
    </location>
</feature>
<dbReference type="RefSeq" id="WP_058640643.1">
    <property type="nucleotide sequence ID" value="NZ_LDSL01000027.1"/>
</dbReference>
<dbReference type="PANTHER" id="PTHR30441:SF8">
    <property type="entry name" value="DUF748 DOMAIN-CONTAINING PROTEIN"/>
    <property type="match status" value="1"/>
</dbReference>
<reference evidence="2 3" key="1">
    <citation type="journal article" date="2016" name="Front. Microbiol.">
        <title>Genomic Resource of Rice Seed Associated Bacteria.</title>
        <authorList>
            <person name="Midha S."/>
            <person name="Bansal K."/>
            <person name="Sharma S."/>
            <person name="Kumar N."/>
            <person name="Patil P.P."/>
            <person name="Chaudhry V."/>
            <person name="Patil P.B."/>
        </authorList>
    </citation>
    <scope>NUCLEOTIDE SEQUENCE [LARGE SCALE GENOMIC DNA]</scope>
    <source>
        <strain evidence="2 3">NS331</strain>
    </source>
</reference>
<dbReference type="InterPro" id="IPR052894">
    <property type="entry name" value="AsmA-related"/>
</dbReference>
<comment type="caution">
    <text evidence="2">The sequence shown here is derived from an EMBL/GenBank/DDBJ whole genome shotgun (WGS) entry which is preliminary data.</text>
</comment>
<dbReference type="InterPro" id="IPR036737">
    <property type="entry name" value="OmpA-like_sf"/>
</dbReference>
<organism evidence="2 3">
    <name type="scientific">Pseudacidovorax intermedius</name>
    <dbReference type="NCBI Taxonomy" id="433924"/>
    <lineage>
        <taxon>Bacteria</taxon>
        <taxon>Pseudomonadati</taxon>
        <taxon>Pseudomonadota</taxon>
        <taxon>Betaproteobacteria</taxon>
        <taxon>Burkholderiales</taxon>
        <taxon>Comamonadaceae</taxon>
        <taxon>Pseudacidovorax</taxon>
    </lineage>
</organism>
<dbReference type="AlphaFoldDB" id="A0A147H989"/>
<feature type="compositionally biased region" description="Basic and acidic residues" evidence="1">
    <location>
        <begin position="831"/>
        <end position="841"/>
    </location>
</feature>
<evidence type="ECO:0000313" key="3">
    <source>
        <dbReference type="Proteomes" id="UP000072741"/>
    </source>
</evidence>
<dbReference type="PANTHER" id="PTHR30441">
    <property type="entry name" value="DUF748 DOMAIN-CONTAINING PROTEIN"/>
    <property type="match status" value="1"/>
</dbReference>
<dbReference type="OrthoDB" id="9757969at2"/>
<keyword evidence="3" id="KW-1185">Reference proteome</keyword>
<feature type="region of interest" description="Disordered" evidence="1">
    <location>
        <begin position="353"/>
        <end position="378"/>
    </location>
</feature>
<dbReference type="GO" id="GO:0090313">
    <property type="term" value="P:regulation of protein targeting to membrane"/>
    <property type="evidence" value="ECO:0007669"/>
    <property type="project" value="TreeGrafter"/>
</dbReference>
<sequence length="1280" mass="136029">MNLLRSTYRPWLRRALWALAGLLALWAVLWAAVPPLLKWQLQKQASAALGRAVTVGSVQLRPWTLELTLRDLQVAGRQGEAPLFTARRLYADAELQSLLRFAPVLDALQLDQPVLRLARGADGVLDIDDILRRLARPGDKPPRDGPARFVLYNLALDGGRIEFDDRQADRRHVVEGLTLQLPFLSSLASQRAVNVAPHLAFTLNGSRFESSAEALPFADTRKTAVRMQFKGLDLAPYLAYVPAGLPVKLASGVVDADLRADFERGGEQASLKLSGTVHAQGLRALDAQGGELLKLAGLTLDLADVRPLERRLHLAKLALDAPALAVRRDVQGRLNLLLTSGATPAPETAQVVRSAPPASAPAAADAGGDAGTGTAAPTAVSAAPRWTVQIDDTVLQNGRIGWHDDTVRPAAVVAISDLDLRIEGAAWPMAKPARFNGALAVDRGRLKFDGQGSPAEVRAQIEAADVPLSLAAPYLASTLEPALDGRLGGRLGLHWSPQTLALDAARVTLDSLSLTDGKTALAGIGRFELLDARADLKARSLNVGSLTATRPQIVVERDAQQRWMYQRWLRAPAAAGEGAAVPVAQPREPAAGTPPPPWKVRIAALAIDGGTVDFADRARRGAPVEARVSELRLRLRNLDPATSAPVPLEASGRLSAGSRAEPGRFDYQGSVVLAPFALRGKLEATALPVHAFQPYYAQTLNVDVRRAYAAYRGSLALALPSAGAEVQMAGDLAVDDLRVDSVALTTPSAAPAAAASEASSASPAPASAPRGERLLRWKALALRGFALDQRPGAPLRLDVRETTLTDAFARIIVEPSGRLNLQGITRQGQQENERAAAERPQPRTAQAGEGARATSNAGDGPAATQAAPPVRAEAAKGPSPIIRFGPISVVNARVDFSDLFIQPNYSADLTELTGRLSAFSSEPASEGRPALADLELRGKAQQTASLEILGKLNPLAKPLELDIAAKVRDLELAPLSPYAIRYAGHGIERGKMSVDLRYQVAPDGRLTATNKVVLNQLAFGDAVKDAPNSLPVRLAVALLADRNGVIDVDLPLSGSLNDPQFSIGPLIWKGVLNLIGKAITSPFSLLTGGLGGGSSESSVVPFAPGSDALSAAARQSLDKVVQALKARDGLRLTVIGQASLDKERDALQRERLRRMALAEKRRAAVRAGDDPSDVAPVTDAEYPALLEAVYKRADIPKPRNLIGMARSQSVAEMEKLLLPTIAVDEQAIRELGIARAAAVRDYLLQRQLPGDRIFLGAVRTAGADAGPDWKPGTELRLDVR</sequence>
<evidence type="ECO:0008006" key="4">
    <source>
        <dbReference type="Google" id="ProtNLM"/>
    </source>
</evidence>
<gene>
    <name evidence="2" type="ORF">NS331_03595</name>
</gene>
<dbReference type="GO" id="GO:0005886">
    <property type="term" value="C:plasma membrane"/>
    <property type="evidence" value="ECO:0007669"/>
    <property type="project" value="TreeGrafter"/>
</dbReference>
<dbReference type="InterPro" id="IPR008023">
    <property type="entry name" value="DUF748"/>
</dbReference>
<dbReference type="PATRIC" id="fig|433924.3.peg.2522"/>
<name>A0A147H989_9BURK</name>
<dbReference type="Proteomes" id="UP000072741">
    <property type="component" value="Unassembled WGS sequence"/>
</dbReference>
<dbReference type="EMBL" id="LDSL01000027">
    <property type="protein sequence ID" value="KTT26516.1"/>
    <property type="molecule type" value="Genomic_DNA"/>
</dbReference>
<dbReference type="Gene3D" id="3.30.1330.60">
    <property type="entry name" value="OmpA-like domain"/>
    <property type="match status" value="1"/>
</dbReference>
<evidence type="ECO:0000256" key="1">
    <source>
        <dbReference type="SAM" id="MobiDB-lite"/>
    </source>
</evidence>
<evidence type="ECO:0000313" key="2">
    <source>
        <dbReference type="EMBL" id="KTT26516.1"/>
    </source>
</evidence>
<feature type="compositionally biased region" description="Low complexity" evidence="1">
    <location>
        <begin position="354"/>
        <end position="378"/>
    </location>
</feature>
<proteinExistence type="predicted"/>
<accession>A0A147H989</accession>